<keyword evidence="3" id="KW-1185">Reference proteome</keyword>
<reference evidence="2" key="2">
    <citation type="journal article" date="2022" name="Hortic Res">
        <title>The genome of Dioscorea zingiberensis sheds light on the biosynthesis, origin and evolution of the medicinally important diosgenin saponins.</title>
        <authorList>
            <person name="Li Y."/>
            <person name="Tan C."/>
            <person name="Li Z."/>
            <person name="Guo J."/>
            <person name="Li S."/>
            <person name="Chen X."/>
            <person name="Wang C."/>
            <person name="Dai X."/>
            <person name="Yang H."/>
            <person name="Song W."/>
            <person name="Hou L."/>
            <person name="Xu J."/>
            <person name="Tong Z."/>
            <person name="Xu A."/>
            <person name="Yuan X."/>
            <person name="Wang W."/>
            <person name="Yang Q."/>
            <person name="Chen L."/>
            <person name="Sun Z."/>
            <person name="Wang K."/>
            <person name="Pan B."/>
            <person name="Chen J."/>
            <person name="Bao Y."/>
            <person name="Liu F."/>
            <person name="Qi X."/>
            <person name="Gang D.R."/>
            <person name="Wen J."/>
            <person name="Li J."/>
        </authorList>
    </citation>
    <scope>NUCLEOTIDE SEQUENCE</scope>
    <source>
        <strain evidence="2">Dzin_1.0</strain>
    </source>
</reference>
<feature type="compositionally biased region" description="Basic and acidic residues" evidence="1">
    <location>
        <begin position="143"/>
        <end position="155"/>
    </location>
</feature>
<dbReference type="EMBL" id="JAGGNH010000001">
    <property type="protein sequence ID" value="KAJ0985555.1"/>
    <property type="molecule type" value="Genomic_DNA"/>
</dbReference>
<accession>A0A9D5D7K7</accession>
<evidence type="ECO:0000313" key="2">
    <source>
        <dbReference type="EMBL" id="KAJ0985555.1"/>
    </source>
</evidence>
<sequence>MNINPGPVDPSILTDQENHRSEAVWNGTERKPRYIDHRGQYHWDIENEDVLVRVKLWACERIPAIRPDFDDPLFEFEFGHDYTLGARWGATLSYTRRLRTSNVRIYRKEFDRLDDTGGIQEQLDEDLNELWRHYDRVRNVVHIEEDDDTANHDEPPPEPSSRRRKRSISMPSRQAKFRAAAESAESSEEMEQSADSPSTSDESST</sequence>
<feature type="compositionally biased region" description="Basic and acidic residues" evidence="1">
    <location>
        <begin position="16"/>
        <end position="25"/>
    </location>
</feature>
<dbReference type="OrthoDB" id="1938354at2759"/>
<protein>
    <submittedName>
        <fullName evidence="2">Uncharacterized protein</fullName>
    </submittedName>
</protein>
<dbReference type="AlphaFoldDB" id="A0A9D5D7K7"/>
<name>A0A9D5D7K7_9LILI</name>
<feature type="region of interest" description="Disordered" evidence="1">
    <location>
        <begin position="143"/>
        <end position="205"/>
    </location>
</feature>
<comment type="caution">
    <text evidence="2">The sequence shown here is derived from an EMBL/GenBank/DDBJ whole genome shotgun (WGS) entry which is preliminary data.</text>
</comment>
<feature type="region of interest" description="Disordered" evidence="1">
    <location>
        <begin position="1"/>
        <end position="25"/>
    </location>
</feature>
<evidence type="ECO:0000256" key="1">
    <source>
        <dbReference type="SAM" id="MobiDB-lite"/>
    </source>
</evidence>
<gene>
    <name evidence="2" type="ORF">J5N97_003911</name>
</gene>
<proteinExistence type="predicted"/>
<evidence type="ECO:0000313" key="3">
    <source>
        <dbReference type="Proteomes" id="UP001085076"/>
    </source>
</evidence>
<dbReference type="Proteomes" id="UP001085076">
    <property type="component" value="Miscellaneous, Linkage group lg01"/>
</dbReference>
<organism evidence="2 3">
    <name type="scientific">Dioscorea zingiberensis</name>
    <dbReference type="NCBI Taxonomy" id="325984"/>
    <lineage>
        <taxon>Eukaryota</taxon>
        <taxon>Viridiplantae</taxon>
        <taxon>Streptophyta</taxon>
        <taxon>Embryophyta</taxon>
        <taxon>Tracheophyta</taxon>
        <taxon>Spermatophyta</taxon>
        <taxon>Magnoliopsida</taxon>
        <taxon>Liliopsida</taxon>
        <taxon>Dioscoreales</taxon>
        <taxon>Dioscoreaceae</taxon>
        <taxon>Dioscorea</taxon>
    </lineage>
</organism>
<reference evidence="2" key="1">
    <citation type="submission" date="2021-03" db="EMBL/GenBank/DDBJ databases">
        <authorList>
            <person name="Li Z."/>
            <person name="Yang C."/>
        </authorList>
    </citation>
    <scope>NUCLEOTIDE SEQUENCE</scope>
    <source>
        <strain evidence="2">Dzin_1.0</strain>
        <tissue evidence="2">Leaf</tissue>
    </source>
</reference>
<feature type="compositionally biased region" description="Low complexity" evidence="1">
    <location>
        <begin position="193"/>
        <end position="205"/>
    </location>
</feature>